<dbReference type="GO" id="GO:0005524">
    <property type="term" value="F:ATP binding"/>
    <property type="evidence" value="ECO:0007669"/>
    <property type="project" value="UniProtKB-UniRule"/>
</dbReference>
<evidence type="ECO:0000313" key="14">
    <source>
        <dbReference type="EMBL" id="RLP80367.1"/>
    </source>
</evidence>
<dbReference type="NCBIfam" id="TIGR00174">
    <property type="entry name" value="miaA"/>
    <property type="match status" value="1"/>
</dbReference>
<evidence type="ECO:0000256" key="7">
    <source>
        <dbReference type="ARBA" id="ARBA00022840"/>
    </source>
</evidence>
<dbReference type="PANTHER" id="PTHR11088:SF60">
    <property type="entry name" value="TRNA DIMETHYLALLYLTRANSFERASE"/>
    <property type="match status" value="1"/>
</dbReference>
<comment type="catalytic activity">
    <reaction evidence="9 10 11">
        <text>adenosine(37) in tRNA + dimethylallyl diphosphate = N(6)-dimethylallyladenosine(37) in tRNA + diphosphate</text>
        <dbReference type="Rhea" id="RHEA:26482"/>
        <dbReference type="Rhea" id="RHEA-COMP:10162"/>
        <dbReference type="Rhea" id="RHEA-COMP:10375"/>
        <dbReference type="ChEBI" id="CHEBI:33019"/>
        <dbReference type="ChEBI" id="CHEBI:57623"/>
        <dbReference type="ChEBI" id="CHEBI:74411"/>
        <dbReference type="ChEBI" id="CHEBI:74415"/>
        <dbReference type="EC" id="2.5.1.75"/>
    </reaction>
</comment>
<accession>A0A3L7AJF7</accession>
<keyword evidence="6 10" id="KW-0547">Nucleotide-binding</keyword>
<dbReference type="Pfam" id="PF01715">
    <property type="entry name" value="IPPT"/>
    <property type="match status" value="1"/>
</dbReference>
<evidence type="ECO:0000256" key="3">
    <source>
        <dbReference type="ARBA" id="ARBA00005842"/>
    </source>
</evidence>
<dbReference type="HAMAP" id="MF_00185">
    <property type="entry name" value="IPP_trans"/>
    <property type="match status" value="1"/>
</dbReference>
<dbReference type="RefSeq" id="WP_121622161.1">
    <property type="nucleotide sequence ID" value="NZ_JACIIW010000006.1"/>
</dbReference>
<feature type="site" description="Interaction with substrate tRNA" evidence="10">
    <location>
        <position position="117"/>
    </location>
</feature>
<evidence type="ECO:0000256" key="4">
    <source>
        <dbReference type="ARBA" id="ARBA00022679"/>
    </source>
</evidence>
<feature type="site" description="Interaction with substrate tRNA" evidence="10">
    <location>
        <position position="139"/>
    </location>
</feature>
<feature type="binding site" evidence="10">
    <location>
        <begin position="24"/>
        <end position="29"/>
    </location>
    <ligand>
        <name>substrate</name>
    </ligand>
</feature>
<reference evidence="14 15" key="1">
    <citation type="submission" date="2018-10" db="EMBL/GenBank/DDBJ databases">
        <title>Xanthobacter tagetidis genome sequencing and assembly.</title>
        <authorList>
            <person name="Maclea K.S."/>
            <person name="Goen A.E."/>
            <person name="Fatima S.A."/>
        </authorList>
    </citation>
    <scope>NUCLEOTIDE SEQUENCE [LARGE SCALE GENOMIC DNA]</scope>
    <source>
        <strain evidence="14 15">ATCC 700314</strain>
    </source>
</reference>
<dbReference type="EC" id="2.5.1.75" evidence="10"/>
<keyword evidence="7 10" id="KW-0067">ATP-binding</keyword>
<dbReference type="AlphaFoldDB" id="A0A3L7AJF7"/>
<evidence type="ECO:0000256" key="12">
    <source>
        <dbReference type="RuleBase" id="RU003784"/>
    </source>
</evidence>
<proteinExistence type="inferred from homology"/>
<evidence type="ECO:0000313" key="15">
    <source>
        <dbReference type="Proteomes" id="UP000269692"/>
    </source>
</evidence>
<sequence>MEQPERQKVRRQKAPKVVLIAGPTASGKSALALALAERLGADARGVVLNADSMQVYGDLSVITARPSVADLGRAPHLLYGHVDADTDYSVGRWTDDARDAIAALRAEGRTPILVGGTGLYFRALTQGLAAVPPIPPEVREGVRGRAEGEANAALHARLLARDPATGARLNVNDRQRVLRALEVLEATGRPLAQWQADAQPPVLAPEDCVRLVLVAEREELRRRIDARFLAMLDQGALAEVAALAARGLDAARPVLKAHGVPALMRHLAGEIGLDAAAAEGQADTRRYAKRQDTFFRHQMADWPRATPEGALGVLTAALDA</sequence>
<dbReference type="Gene3D" id="3.40.50.300">
    <property type="entry name" value="P-loop containing nucleotide triphosphate hydrolases"/>
    <property type="match status" value="1"/>
</dbReference>
<comment type="subunit">
    <text evidence="10">Monomer.</text>
</comment>
<evidence type="ECO:0000256" key="1">
    <source>
        <dbReference type="ARBA" id="ARBA00001946"/>
    </source>
</evidence>
<feature type="region of interest" description="Interaction with substrate tRNA" evidence="10">
    <location>
        <begin position="51"/>
        <end position="54"/>
    </location>
</feature>
<comment type="caution">
    <text evidence="10">Lacks conserved residue(s) required for the propagation of feature annotation.</text>
</comment>
<comment type="similarity">
    <text evidence="3 10 13">Belongs to the IPP transferase family.</text>
</comment>
<dbReference type="SUPFAM" id="SSF52540">
    <property type="entry name" value="P-loop containing nucleoside triphosphate hydrolases"/>
    <property type="match status" value="2"/>
</dbReference>
<evidence type="ECO:0000256" key="11">
    <source>
        <dbReference type="RuleBase" id="RU003783"/>
    </source>
</evidence>
<feature type="region of interest" description="Interaction with substrate tRNA" evidence="10">
    <location>
        <begin position="175"/>
        <end position="179"/>
    </location>
</feature>
<dbReference type="InterPro" id="IPR018022">
    <property type="entry name" value="IPT"/>
</dbReference>
<keyword evidence="4 10" id="KW-0808">Transferase</keyword>
<name>A0A3L7AJF7_9HYPH</name>
<comment type="function">
    <text evidence="2 10 12">Catalyzes the transfer of a dimethylallyl group onto the adenine at position 37 in tRNAs that read codons beginning with uridine, leading to the formation of N6-(dimethylallyl)adenosine (i(6)A).</text>
</comment>
<dbReference type="EMBL" id="RCTF01000003">
    <property type="protein sequence ID" value="RLP80367.1"/>
    <property type="molecule type" value="Genomic_DNA"/>
</dbReference>
<dbReference type="Proteomes" id="UP000269692">
    <property type="component" value="Unassembled WGS sequence"/>
</dbReference>
<gene>
    <name evidence="10 14" type="primary">miaA</name>
    <name evidence="14" type="ORF">D9R14_04665</name>
</gene>
<dbReference type="InterPro" id="IPR039657">
    <property type="entry name" value="Dimethylallyltransferase"/>
</dbReference>
<organism evidence="14 15">
    <name type="scientific">Xanthobacter tagetidis</name>
    <dbReference type="NCBI Taxonomy" id="60216"/>
    <lineage>
        <taxon>Bacteria</taxon>
        <taxon>Pseudomonadati</taxon>
        <taxon>Pseudomonadota</taxon>
        <taxon>Alphaproteobacteria</taxon>
        <taxon>Hyphomicrobiales</taxon>
        <taxon>Xanthobacteraceae</taxon>
        <taxon>Xanthobacter</taxon>
    </lineage>
</organism>
<evidence type="ECO:0000256" key="8">
    <source>
        <dbReference type="ARBA" id="ARBA00022842"/>
    </source>
</evidence>
<comment type="cofactor">
    <cofactor evidence="1 10">
        <name>Mg(2+)</name>
        <dbReference type="ChEBI" id="CHEBI:18420"/>
    </cofactor>
</comment>
<feature type="binding site" evidence="10">
    <location>
        <begin position="22"/>
        <end position="29"/>
    </location>
    <ligand>
        <name>ATP</name>
        <dbReference type="ChEBI" id="CHEBI:30616"/>
    </ligand>
</feature>
<protein>
    <recommendedName>
        <fullName evidence="10">tRNA dimethylallyltransferase</fullName>
        <ecNumber evidence="10">2.5.1.75</ecNumber>
    </recommendedName>
    <alternativeName>
        <fullName evidence="10">Dimethylallyl diphosphate:tRNA dimethylallyltransferase</fullName>
        <shortName evidence="10">DMAPP:tRNA dimethylallyltransferase</shortName>
        <shortName evidence="10">DMATase</shortName>
    </alternativeName>
    <alternativeName>
        <fullName evidence="10">Isopentenyl-diphosphate:tRNA isopentenyltransferase</fullName>
        <shortName evidence="10">IPP transferase</shortName>
        <shortName evidence="10">IPPT</shortName>
        <shortName evidence="10">IPTase</shortName>
    </alternativeName>
</protein>
<dbReference type="GO" id="GO:0052381">
    <property type="term" value="F:tRNA dimethylallyltransferase activity"/>
    <property type="evidence" value="ECO:0007669"/>
    <property type="project" value="UniProtKB-UniRule"/>
</dbReference>
<dbReference type="GO" id="GO:0006400">
    <property type="term" value="P:tRNA modification"/>
    <property type="evidence" value="ECO:0007669"/>
    <property type="project" value="TreeGrafter"/>
</dbReference>
<evidence type="ECO:0000256" key="13">
    <source>
        <dbReference type="RuleBase" id="RU003785"/>
    </source>
</evidence>
<evidence type="ECO:0000256" key="9">
    <source>
        <dbReference type="ARBA" id="ARBA00049563"/>
    </source>
</evidence>
<dbReference type="PANTHER" id="PTHR11088">
    <property type="entry name" value="TRNA DIMETHYLALLYLTRANSFERASE"/>
    <property type="match status" value="1"/>
</dbReference>
<evidence type="ECO:0000256" key="2">
    <source>
        <dbReference type="ARBA" id="ARBA00003213"/>
    </source>
</evidence>
<evidence type="ECO:0000256" key="6">
    <source>
        <dbReference type="ARBA" id="ARBA00022741"/>
    </source>
</evidence>
<keyword evidence="5 10" id="KW-0819">tRNA processing</keyword>
<keyword evidence="8 10" id="KW-0460">Magnesium</keyword>
<dbReference type="OrthoDB" id="9776390at2"/>
<dbReference type="InterPro" id="IPR027417">
    <property type="entry name" value="P-loop_NTPase"/>
</dbReference>
<comment type="caution">
    <text evidence="14">The sequence shown here is derived from an EMBL/GenBank/DDBJ whole genome shotgun (WGS) entry which is preliminary data.</text>
</comment>
<evidence type="ECO:0000256" key="5">
    <source>
        <dbReference type="ARBA" id="ARBA00022694"/>
    </source>
</evidence>
<keyword evidence="15" id="KW-1185">Reference proteome</keyword>
<dbReference type="Gene3D" id="1.10.20.140">
    <property type="match status" value="1"/>
</dbReference>
<evidence type="ECO:0000256" key="10">
    <source>
        <dbReference type="HAMAP-Rule" id="MF_00185"/>
    </source>
</evidence>